<keyword evidence="3" id="KW-1185">Reference proteome</keyword>
<dbReference type="RefSeq" id="XP_035697327.1">
    <property type="nucleotide sequence ID" value="XM_035841434.1"/>
</dbReference>
<dbReference type="InterPro" id="IPR014756">
    <property type="entry name" value="Ig_E-set"/>
</dbReference>
<dbReference type="InterPro" id="IPR026845">
    <property type="entry name" value="NXPH/NXPE"/>
</dbReference>
<evidence type="ECO:0000313" key="3">
    <source>
        <dbReference type="Proteomes" id="UP000001554"/>
    </source>
</evidence>
<dbReference type="SUPFAM" id="SSF81296">
    <property type="entry name" value="E set domains"/>
    <property type="match status" value="1"/>
</dbReference>
<evidence type="ECO:0000256" key="1">
    <source>
        <dbReference type="ARBA" id="ARBA00005431"/>
    </source>
</evidence>
<proteinExistence type="inferred from homology"/>
<protein>
    <submittedName>
        <fullName evidence="4">NXPE family member 3-like isoform X1</fullName>
    </submittedName>
</protein>
<dbReference type="AlphaFoldDB" id="A0A9J7M9M6"/>
<evidence type="ECO:0000259" key="2">
    <source>
        <dbReference type="Pfam" id="PF24536"/>
    </source>
</evidence>
<name>A0A9J7M9M6_BRAFL</name>
<dbReference type="OMA" id="TEWYSYR"/>
<dbReference type="GeneID" id="118430518"/>
<reference evidence="4" key="2">
    <citation type="submission" date="2025-08" db="UniProtKB">
        <authorList>
            <consortium name="RefSeq"/>
        </authorList>
    </citation>
    <scope>IDENTIFICATION</scope>
    <source>
        <strain evidence="4">S238N-H82</strain>
        <tissue evidence="4">Testes</tissue>
    </source>
</reference>
<sequence>MTTVGRKRRAAFVTVLLISITTWTFHYRRLLSWMQDATDHQDVTKPAFRIVLPKSKFNSVLTEQTVKTCLPKKPFIDRTTHPNNTKAVVLNRKALYHRGDVLTASVVARDKKGRPKTYGGDFFRARLVSSDRSLQTSSAGHVTDHCNGTYTVEFPLYWVGRVSIKIQLVHVSEAVAVLQRVREIPNKRVFYCTFYDSKTNTSETQRCYSSTNANIPHHQLCDFSKQEAKATWICQKPEKNPCSTLGQCKFDADQSYKRAEDLLSKKENTLFKKPYLETELELVTKKPIRVLEKELPVIQHLPPCTGNTSSFEYWSGNVSKSSACNVRVFTRENTRRCLANKTIYLHGDSTMRQWYVRLQQVVQLKGIARAWAAKSGGNKLSHDGGKYNTHWNISVHYRFHHFPFQIGHWDFFNNYRYLADVLDEIQEGPNMVIAVGLWAHFTSEPLGMIRSRLYAIRGAIHRLLHRSPGTRVFVRTGTTREHHAGRLAYYLIGSDWLAYQVTEVIREVFRADPGVVVLDTWDMSVCQPGSDSIHPDQAMVDSQLNIMLSHICPT</sequence>
<organism evidence="3 4">
    <name type="scientific">Branchiostoma floridae</name>
    <name type="common">Florida lancelet</name>
    <name type="synonym">Amphioxus</name>
    <dbReference type="NCBI Taxonomy" id="7739"/>
    <lineage>
        <taxon>Eukaryota</taxon>
        <taxon>Metazoa</taxon>
        <taxon>Chordata</taxon>
        <taxon>Cephalochordata</taxon>
        <taxon>Leptocardii</taxon>
        <taxon>Amphioxiformes</taxon>
        <taxon>Branchiostomatidae</taxon>
        <taxon>Branchiostoma</taxon>
    </lineage>
</organism>
<reference evidence="3" key="1">
    <citation type="journal article" date="2020" name="Nat. Ecol. Evol.">
        <title>Deeply conserved synteny resolves early events in vertebrate evolution.</title>
        <authorList>
            <person name="Simakov O."/>
            <person name="Marletaz F."/>
            <person name="Yue J.X."/>
            <person name="O'Connell B."/>
            <person name="Jenkins J."/>
            <person name="Brandt A."/>
            <person name="Calef R."/>
            <person name="Tung C.H."/>
            <person name="Huang T.K."/>
            <person name="Schmutz J."/>
            <person name="Satoh N."/>
            <person name="Yu J.K."/>
            <person name="Putnam N.H."/>
            <person name="Green R.E."/>
            <person name="Rokhsar D.S."/>
        </authorList>
    </citation>
    <scope>NUCLEOTIDE SEQUENCE [LARGE SCALE GENOMIC DNA]</scope>
    <source>
        <strain evidence="3">S238N-H82</strain>
    </source>
</reference>
<dbReference type="PANTHER" id="PTHR16165:SF5">
    <property type="entry name" value="NXPE FAMILY MEMBER 3"/>
    <property type="match status" value="1"/>
</dbReference>
<dbReference type="SUPFAM" id="SSF52266">
    <property type="entry name" value="SGNH hydrolase"/>
    <property type="match status" value="1"/>
</dbReference>
<dbReference type="InterPro" id="IPR013783">
    <property type="entry name" value="Ig-like_fold"/>
</dbReference>
<dbReference type="Pfam" id="PF24536">
    <property type="entry name" value="NXPE4_C"/>
    <property type="match status" value="1"/>
</dbReference>
<dbReference type="Gene3D" id="2.60.40.10">
    <property type="entry name" value="Immunoglobulins"/>
    <property type="match status" value="1"/>
</dbReference>
<comment type="similarity">
    <text evidence="1">Belongs to the NXPE family.</text>
</comment>
<feature type="domain" description="NXPE C-terminal" evidence="2">
    <location>
        <begin position="321"/>
        <end position="552"/>
    </location>
</feature>
<dbReference type="Pfam" id="PF06312">
    <property type="entry name" value="Neurexophilin"/>
    <property type="match status" value="1"/>
</dbReference>
<gene>
    <name evidence="4" type="primary">LOC118430518</name>
</gene>
<dbReference type="PANTHER" id="PTHR16165">
    <property type="entry name" value="NXPE FAMILY MEMBER"/>
    <property type="match status" value="1"/>
</dbReference>
<accession>A0A9J7M9M6</accession>
<dbReference type="OrthoDB" id="8675562at2759"/>
<dbReference type="Proteomes" id="UP000001554">
    <property type="component" value="Chromosome 1"/>
</dbReference>
<evidence type="ECO:0000313" key="4">
    <source>
        <dbReference type="RefSeq" id="XP_035697327.1"/>
    </source>
</evidence>
<dbReference type="KEGG" id="bfo:118430518"/>
<dbReference type="InterPro" id="IPR057106">
    <property type="entry name" value="NXPE4_C"/>
</dbReference>